<feature type="region of interest" description="Disordered" evidence="1">
    <location>
        <begin position="1"/>
        <end position="51"/>
    </location>
</feature>
<evidence type="ECO:0000256" key="1">
    <source>
        <dbReference type="SAM" id="MobiDB-lite"/>
    </source>
</evidence>
<dbReference type="EMBL" id="VSRR010069867">
    <property type="protein sequence ID" value="MPC85881.1"/>
    <property type="molecule type" value="Genomic_DNA"/>
</dbReference>
<dbReference type="Proteomes" id="UP000324222">
    <property type="component" value="Unassembled WGS sequence"/>
</dbReference>
<proteinExistence type="predicted"/>
<evidence type="ECO:0000313" key="3">
    <source>
        <dbReference type="Proteomes" id="UP000324222"/>
    </source>
</evidence>
<feature type="compositionally biased region" description="Polar residues" evidence="1">
    <location>
        <begin position="1"/>
        <end position="11"/>
    </location>
</feature>
<evidence type="ECO:0000313" key="2">
    <source>
        <dbReference type="EMBL" id="MPC85881.1"/>
    </source>
</evidence>
<reference evidence="2 3" key="1">
    <citation type="submission" date="2019-05" db="EMBL/GenBank/DDBJ databases">
        <title>Another draft genome of Portunus trituberculatus and its Hox gene families provides insights of decapod evolution.</title>
        <authorList>
            <person name="Jeong J.-H."/>
            <person name="Song I."/>
            <person name="Kim S."/>
            <person name="Choi T."/>
            <person name="Kim D."/>
            <person name="Ryu S."/>
            <person name="Kim W."/>
        </authorList>
    </citation>
    <scope>NUCLEOTIDE SEQUENCE [LARGE SCALE GENOMIC DNA]</scope>
    <source>
        <tissue evidence="2">Muscle</tissue>
    </source>
</reference>
<sequence length="73" mass="7934">MIFPFGTSNISIEEHVSPPTGPQESQKKGLVVSHDPACHPAAPLTTLGRNPSREICASRQLQPLPPRPPRSDR</sequence>
<comment type="caution">
    <text evidence="2">The sequence shown here is derived from an EMBL/GenBank/DDBJ whole genome shotgun (WGS) entry which is preliminary data.</text>
</comment>
<accession>A0A5B7IKA3</accession>
<protein>
    <submittedName>
        <fullName evidence="2">Uncharacterized protein</fullName>
    </submittedName>
</protein>
<keyword evidence="3" id="KW-1185">Reference proteome</keyword>
<dbReference type="AlphaFoldDB" id="A0A5B7IKA3"/>
<gene>
    <name evidence="2" type="ORF">E2C01_080680</name>
</gene>
<organism evidence="2 3">
    <name type="scientific">Portunus trituberculatus</name>
    <name type="common">Swimming crab</name>
    <name type="synonym">Neptunus trituberculatus</name>
    <dbReference type="NCBI Taxonomy" id="210409"/>
    <lineage>
        <taxon>Eukaryota</taxon>
        <taxon>Metazoa</taxon>
        <taxon>Ecdysozoa</taxon>
        <taxon>Arthropoda</taxon>
        <taxon>Crustacea</taxon>
        <taxon>Multicrustacea</taxon>
        <taxon>Malacostraca</taxon>
        <taxon>Eumalacostraca</taxon>
        <taxon>Eucarida</taxon>
        <taxon>Decapoda</taxon>
        <taxon>Pleocyemata</taxon>
        <taxon>Brachyura</taxon>
        <taxon>Eubrachyura</taxon>
        <taxon>Portunoidea</taxon>
        <taxon>Portunidae</taxon>
        <taxon>Portuninae</taxon>
        <taxon>Portunus</taxon>
    </lineage>
</organism>
<name>A0A5B7IKA3_PORTR</name>